<organism evidence="6 7">
    <name type="scientific">Bionectria ochroleuca</name>
    <name type="common">Gliocladium roseum</name>
    <dbReference type="NCBI Taxonomy" id="29856"/>
    <lineage>
        <taxon>Eukaryota</taxon>
        <taxon>Fungi</taxon>
        <taxon>Dikarya</taxon>
        <taxon>Ascomycota</taxon>
        <taxon>Pezizomycotina</taxon>
        <taxon>Sordariomycetes</taxon>
        <taxon>Hypocreomycetidae</taxon>
        <taxon>Hypocreales</taxon>
        <taxon>Bionectriaceae</taxon>
        <taxon>Clonostachys</taxon>
    </lineage>
</organism>
<dbReference type="PIRSF" id="PIRSF001112">
    <property type="entry name" value="Epoxide_hydrolase"/>
    <property type="match status" value="1"/>
</dbReference>
<dbReference type="InterPro" id="IPR000639">
    <property type="entry name" value="Epox_hydrolase-like"/>
</dbReference>
<sequence length="415" mass="46435">MILPLSSVLFASSALALSVPRDVKDPAYEFPSSLTPEPIEVKFDDNLINEMIQKVRNYRPSKGFDEGWSDEGPSEGTISGLSSFWADHYDWRATQKEINDNFTHYALTVPGNRDYQEPIPLHYIHHRSDSTNATPLLLVHGWPSSHLEWAKVIEPLTQKGYDVVAVDLPGFGFSPAPTKSGMGPREMGGAFDALMLQLGYDKYGLVSTDLGWIVGMWMVSDSSNIIGHFTDFYWPEVTQDDLDRQAKNETSAEENAWINSSVAWANSHAAYSTLHVQKPLAGALTMADSPVGFAGWMWDLTRTANDGYPDDFQDMITDALMLWFPGPFANIRSYRTIFTMRNFPSTEVPTGVTAWGFAHGPFPEISNINFAPKHVLERAAANLVFYNRHERGGHFPAKTEPDLWLADVEQFFSGL</sequence>
<dbReference type="PANTHER" id="PTHR21661:SF35">
    <property type="entry name" value="EPOXIDE HYDROLASE"/>
    <property type="match status" value="1"/>
</dbReference>
<evidence type="ECO:0000313" key="6">
    <source>
        <dbReference type="EMBL" id="VUC32444.1"/>
    </source>
</evidence>
<gene>
    <name evidence="6" type="ORF">CLO192961_LOCUS328687</name>
</gene>
<keyword evidence="4" id="KW-0732">Signal</keyword>
<protein>
    <recommendedName>
        <fullName evidence="5">Epoxide hydrolase N-terminal domain-containing protein</fullName>
    </recommendedName>
</protein>
<evidence type="ECO:0000259" key="5">
    <source>
        <dbReference type="Pfam" id="PF06441"/>
    </source>
</evidence>
<keyword evidence="2" id="KW-0058">Aromatic hydrocarbons catabolism</keyword>
<evidence type="ECO:0000256" key="3">
    <source>
        <dbReference type="ARBA" id="ARBA00022801"/>
    </source>
</evidence>
<feature type="chain" id="PRO_5046133206" description="Epoxide hydrolase N-terminal domain-containing protein" evidence="4">
    <location>
        <begin position="17"/>
        <end position="415"/>
    </location>
</feature>
<evidence type="ECO:0000256" key="2">
    <source>
        <dbReference type="ARBA" id="ARBA00022797"/>
    </source>
</evidence>
<dbReference type="SUPFAM" id="SSF53474">
    <property type="entry name" value="alpha/beta-Hydrolases"/>
    <property type="match status" value="1"/>
</dbReference>
<reference evidence="6 7" key="1">
    <citation type="submission" date="2019-06" db="EMBL/GenBank/DDBJ databases">
        <authorList>
            <person name="Broberg M."/>
        </authorList>
    </citation>
    <scope>NUCLEOTIDE SEQUENCE [LARGE SCALE GENOMIC DNA]</scope>
</reference>
<dbReference type="InterPro" id="IPR010497">
    <property type="entry name" value="Epoxide_hydro_N"/>
</dbReference>
<keyword evidence="3" id="KW-0378">Hydrolase</keyword>
<dbReference type="InterPro" id="IPR016292">
    <property type="entry name" value="Epoxide_hydrolase"/>
</dbReference>
<keyword evidence="7" id="KW-1185">Reference proteome</keyword>
<feature type="domain" description="Epoxide hydrolase N-terminal" evidence="5">
    <location>
        <begin position="37"/>
        <end position="149"/>
    </location>
</feature>
<dbReference type="EMBL" id="CABFNS010000851">
    <property type="protein sequence ID" value="VUC32444.1"/>
    <property type="molecule type" value="Genomic_DNA"/>
</dbReference>
<dbReference type="PRINTS" id="PR00412">
    <property type="entry name" value="EPOXHYDRLASE"/>
</dbReference>
<proteinExistence type="inferred from homology"/>
<evidence type="ECO:0000256" key="4">
    <source>
        <dbReference type="SAM" id="SignalP"/>
    </source>
</evidence>
<accession>A0ABY6URD2</accession>
<name>A0ABY6URD2_BIOOC</name>
<evidence type="ECO:0000256" key="1">
    <source>
        <dbReference type="ARBA" id="ARBA00010088"/>
    </source>
</evidence>
<evidence type="ECO:0000313" key="7">
    <source>
        <dbReference type="Proteomes" id="UP000766486"/>
    </source>
</evidence>
<feature type="signal peptide" evidence="4">
    <location>
        <begin position="1"/>
        <end position="16"/>
    </location>
</feature>
<dbReference type="Pfam" id="PF06441">
    <property type="entry name" value="EHN"/>
    <property type="match status" value="1"/>
</dbReference>
<comment type="caution">
    <text evidence="6">The sequence shown here is derived from an EMBL/GenBank/DDBJ whole genome shotgun (WGS) entry which is preliminary data.</text>
</comment>
<dbReference type="Proteomes" id="UP000766486">
    <property type="component" value="Unassembled WGS sequence"/>
</dbReference>
<dbReference type="Gene3D" id="3.40.50.1820">
    <property type="entry name" value="alpha/beta hydrolase"/>
    <property type="match status" value="1"/>
</dbReference>
<dbReference type="PANTHER" id="PTHR21661">
    <property type="entry name" value="EPOXIDE HYDROLASE 1-RELATED"/>
    <property type="match status" value="1"/>
</dbReference>
<comment type="similarity">
    <text evidence="1">Belongs to the peptidase S33 family.</text>
</comment>
<dbReference type="InterPro" id="IPR029058">
    <property type="entry name" value="AB_hydrolase_fold"/>
</dbReference>